<comment type="caution">
    <text evidence="1">The sequence shown here is derived from an EMBL/GenBank/DDBJ whole genome shotgun (WGS) entry which is preliminary data.</text>
</comment>
<evidence type="ECO:0000313" key="1">
    <source>
        <dbReference type="EMBL" id="GJJ78843.1"/>
    </source>
</evidence>
<evidence type="ECO:0000313" key="2">
    <source>
        <dbReference type="Proteomes" id="UP000827284"/>
    </source>
</evidence>
<dbReference type="OrthoDB" id="2333482at2759"/>
<sequence>MRGRLPAAPPPPLPLPLPSPLPLLSAYPNLATSAVSSSCPEQICLQEFELEAEEHLAKVLAFTSAPVPTYTLTLREQKDLLEVTIIVSRDMQKLQSGLAQAGRPPDERDGDYTPAPDWDREFLDALVQQWHEPVCITPDYYLLRSMCLYALGTSIQVSVLGKEHVKRYLSMAMTLAQKALVELQTVIGDNGNDQVLDRYWRYHTIIAYIEQKQAMAIIQEIKDYEQWTGLDASEELYKRAESMVFQAKRSFRRGMRCYPFVPGTESALSKAQDWGNLAAMTESYTNILRDLQDRKAATMQTIQVLEGGLSEDHGPILDYITRISKAHLSLAEWIYDHPEDRPLLVPKRTSLFVDMQRSAVTALHYARRALSLAMNRGLHPRHFCQLIDSLYLMTLVCVTPDLIHAYSREAAKWVKQLGAAFPLHMIDPSYLRASRLMAAKDQAMQALAAT</sequence>
<reference evidence="1" key="1">
    <citation type="submission" date="2021-11" db="EMBL/GenBank/DDBJ databases">
        <authorList>
            <person name="Herlambang A."/>
            <person name="Guo Y."/>
            <person name="Takashima Y."/>
            <person name="Nishizawa T."/>
        </authorList>
    </citation>
    <scope>NUCLEOTIDE SEQUENCE</scope>
    <source>
        <strain evidence="1">E1425</strain>
    </source>
</reference>
<dbReference type="Proteomes" id="UP000827284">
    <property type="component" value="Unassembled WGS sequence"/>
</dbReference>
<dbReference type="EMBL" id="BQFW01000015">
    <property type="protein sequence ID" value="GJJ78843.1"/>
    <property type="molecule type" value="Genomic_DNA"/>
</dbReference>
<name>A0A9P3HM32_9FUNG</name>
<reference evidence="1" key="2">
    <citation type="journal article" date="2022" name="Microbiol. Resour. Announc.">
        <title>Whole-Genome Sequence of Entomortierella parvispora E1425, a Mucoromycotan Fungus Associated with Burkholderiaceae-Related Endosymbiotic Bacteria.</title>
        <authorList>
            <person name="Herlambang A."/>
            <person name="Guo Y."/>
            <person name="Takashima Y."/>
            <person name="Narisawa K."/>
            <person name="Ohta H."/>
            <person name="Nishizawa T."/>
        </authorList>
    </citation>
    <scope>NUCLEOTIDE SEQUENCE</scope>
    <source>
        <strain evidence="1">E1425</strain>
    </source>
</reference>
<organism evidence="1 2">
    <name type="scientific">Entomortierella parvispora</name>
    <dbReference type="NCBI Taxonomy" id="205924"/>
    <lineage>
        <taxon>Eukaryota</taxon>
        <taxon>Fungi</taxon>
        <taxon>Fungi incertae sedis</taxon>
        <taxon>Mucoromycota</taxon>
        <taxon>Mortierellomycotina</taxon>
        <taxon>Mortierellomycetes</taxon>
        <taxon>Mortierellales</taxon>
        <taxon>Mortierellaceae</taxon>
        <taxon>Entomortierella</taxon>
    </lineage>
</organism>
<gene>
    <name evidence="1" type="ORF">EMPS_11202</name>
</gene>
<keyword evidence="2" id="KW-1185">Reference proteome</keyword>
<dbReference type="AlphaFoldDB" id="A0A9P3HM32"/>
<proteinExistence type="predicted"/>
<accession>A0A9P3HM32</accession>
<protein>
    <submittedName>
        <fullName evidence="1">Uncharacterized protein</fullName>
    </submittedName>
</protein>